<dbReference type="Pfam" id="PF13356">
    <property type="entry name" value="Arm-DNA-bind_3"/>
    <property type="match status" value="1"/>
</dbReference>
<dbReference type="EMBL" id="BPNI01000135">
    <property type="protein sequence ID" value="GJA43185.1"/>
    <property type="molecule type" value="Genomic_DNA"/>
</dbReference>
<evidence type="ECO:0000256" key="2">
    <source>
        <dbReference type="ARBA" id="ARBA00022908"/>
    </source>
</evidence>
<evidence type="ECO:0000256" key="4">
    <source>
        <dbReference type="ARBA" id="ARBA00023172"/>
    </source>
</evidence>
<dbReference type="PROSITE" id="PS51898">
    <property type="entry name" value="TYR_RECOMBINASE"/>
    <property type="match status" value="1"/>
</dbReference>
<dbReference type="InterPro" id="IPR011010">
    <property type="entry name" value="DNA_brk_join_enz"/>
</dbReference>
<dbReference type="InterPro" id="IPR002104">
    <property type="entry name" value="Integrase_catalytic"/>
</dbReference>
<evidence type="ECO:0000256" key="1">
    <source>
        <dbReference type="ARBA" id="ARBA00008857"/>
    </source>
</evidence>
<dbReference type="GO" id="GO:0015074">
    <property type="term" value="P:DNA integration"/>
    <property type="evidence" value="ECO:0007669"/>
    <property type="project" value="UniProtKB-KW"/>
</dbReference>
<evidence type="ECO:0000259" key="5">
    <source>
        <dbReference type="PROSITE" id="PS51898"/>
    </source>
</evidence>
<dbReference type="InterPro" id="IPR010998">
    <property type="entry name" value="Integrase_recombinase_N"/>
</dbReference>
<dbReference type="AlphaFoldDB" id="A0AAV4YSM4"/>
<evidence type="ECO:0000313" key="7">
    <source>
        <dbReference type="Proteomes" id="UP000886939"/>
    </source>
</evidence>
<dbReference type="RefSeq" id="WP_223917237.1">
    <property type="nucleotide sequence ID" value="NZ_AP024136.1"/>
</dbReference>
<comment type="caution">
    <text evidence="6">The sequence shown here is derived from an EMBL/GenBank/DDBJ whole genome shotgun (WGS) entry which is preliminary data.</text>
</comment>
<dbReference type="InterPro" id="IPR025166">
    <property type="entry name" value="Integrase_DNA_bind_dom"/>
</dbReference>
<dbReference type="PANTHER" id="PTHR30629">
    <property type="entry name" value="PROPHAGE INTEGRASE"/>
    <property type="match status" value="1"/>
</dbReference>
<dbReference type="InterPro" id="IPR038488">
    <property type="entry name" value="Integrase_DNA-bd_sf"/>
</dbReference>
<keyword evidence="3" id="KW-0238">DNA-binding</keyword>
<name>A0AAV4YSM4_AERCA</name>
<dbReference type="Pfam" id="PF22022">
    <property type="entry name" value="Phage_int_M"/>
    <property type="match status" value="1"/>
</dbReference>
<dbReference type="InterPro" id="IPR053876">
    <property type="entry name" value="Phage_int_M"/>
</dbReference>
<feature type="domain" description="Tyr recombinase" evidence="5">
    <location>
        <begin position="222"/>
        <end position="399"/>
    </location>
</feature>
<keyword evidence="2" id="KW-0229">DNA integration</keyword>
<proteinExistence type="inferred from homology"/>
<sequence length="413" mass="46490">MAYHILKESSLMPLLTDTKARNLKPGDKAIAHGGVTGLALHPSTAKGRGNWVLRYVSPVTGKRRNAGIGSYPEISIADATKQGQKMREQLANGLDPLELKRAEENKPAIPTFEAAAREVHSKLLPGWKNPKHGKQWISTLEQYAFPMIGQYSISAITPAQIAEVLMPIWLEIPETASRVKQRLHAVMAWAWAHGHCQANPVDVVNHLLPSQPSKAVRTEHQPAMPWRDIPTFIQQHLRTAQRYDVTRLMLEFLILTACRSGEVRAMKWSEVDLEAKVWTLPAERMKAKQMHRVPLSLRAVEILMGLQGWHDELVFPSPRDQVPLSDMVLTTFLRRVKAPSSTPGRLATAHGFRSSFRDWCSEQGYARDLAERALAHTVQNKVEAAYHRTDLLDQRRPMMDAWAEFVSGNSPTE</sequence>
<dbReference type="CDD" id="cd00801">
    <property type="entry name" value="INT_P4_C"/>
    <property type="match status" value="1"/>
</dbReference>
<dbReference type="GO" id="GO:0003677">
    <property type="term" value="F:DNA binding"/>
    <property type="evidence" value="ECO:0007669"/>
    <property type="project" value="UniProtKB-KW"/>
</dbReference>
<dbReference type="Gene3D" id="1.10.150.130">
    <property type="match status" value="1"/>
</dbReference>
<comment type="similarity">
    <text evidence="1">Belongs to the 'phage' integrase family.</text>
</comment>
<dbReference type="Proteomes" id="UP000886939">
    <property type="component" value="Unassembled WGS sequence"/>
</dbReference>
<reference evidence="6" key="1">
    <citation type="submission" date="2021-07" db="EMBL/GenBank/DDBJ databases">
        <title>Draft genome sequence of carbapenem-resistant Aeromonas spp. in Japan.</title>
        <authorList>
            <person name="Maehana S."/>
            <person name="Suzuki M."/>
            <person name="Kitasato H."/>
        </authorList>
    </citation>
    <scope>NUCLEOTIDE SEQUENCE</scope>
    <source>
        <strain evidence="6">KAM343</strain>
    </source>
</reference>
<dbReference type="InterPro" id="IPR050808">
    <property type="entry name" value="Phage_Integrase"/>
</dbReference>
<protein>
    <submittedName>
        <fullName evidence="6">Integrase</fullName>
    </submittedName>
</protein>
<dbReference type="Pfam" id="PF00589">
    <property type="entry name" value="Phage_integrase"/>
    <property type="match status" value="1"/>
</dbReference>
<dbReference type="GO" id="GO:0006310">
    <property type="term" value="P:DNA recombination"/>
    <property type="evidence" value="ECO:0007669"/>
    <property type="project" value="UniProtKB-KW"/>
</dbReference>
<evidence type="ECO:0000256" key="3">
    <source>
        <dbReference type="ARBA" id="ARBA00023125"/>
    </source>
</evidence>
<dbReference type="Gene3D" id="1.10.443.10">
    <property type="entry name" value="Intergrase catalytic core"/>
    <property type="match status" value="1"/>
</dbReference>
<dbReference type="SUPFAM" id="SSF56349">
    <property type="entry name" value="DNA breaking-rejoining enzymes"/>
    <property type="match status" value="1"/>
</dbReference>
<keyword evidence="4" id="KW-0233">DNA recombination</keyword>
<dbReference type="InterPro" id="IPR013762">
    <property type="entry name" value="Integrase-like_cat_sf"/>
</dbReference>
<dbReference type="PANTHER" id="PTHR30629:SF2">
    <property type="entry name" value="PROPHAGE INTEGRASE INTS-RELATED"/>
    <property type="match status" value="1"/>
</dbReference>
<gene>
    <name evidence="6" type="ORF">KAM343_39810</name>
</gene>
<dbReference type="Gene3D" id="3.30.160.390">
    <property type="entry name" value="Integrase, DNA-binding domain"/>
    <property type="match status" value="1"/>
</dbReference>
<evidence type="ECO:0000313" key="6">
    <source>
        <dbReference type="EMBL" id="GJA43185.1"/>
    </source>
</evidence>
<organism evidence="6 7">
    <name type="scientific">Aeromonas caviae</name>
    <name type="common">Aeromonas punctata</name>
    <dbReference type="NCBI Taxonomy" id="648"/>
    <lineage>
        <taxon>Bacteria</taxon>
        <taxon>Pseudomonadati</taxon>
        <taxon>Pseudomonadota</taxon>
        <taxon>Gammaproteobacteria</taxon>
        <taxon>Aeromonadales</taxon>
        <taxon>Aeromonadaceae</taxon>
        <taxon>Aeromonas</taxon>
    </lineage>
</organism>
<accession>A0AAV4YSM4</accession>